<dbReference type="Proteomes" id="UP001189624">
    <property type="component" value="Chromosome 10"/>
</dbReference>
<reference evidence="1" key="1">
    <citation type="submission" date="2023-10" db="EMBL/GenBank/DDBJ databases">
        <authorList>
            <person name="Domelevo Entfellner J.-B."/>
        </authorList>
    </citation>
    <scope>NUCLEOTIDE SEQUENCE</scope>
</reference>
<evidence type="ECO:0000313" key="1">
    <source>
        <dbReference type="EMBL" id="CAJ1977464.1"/>
    </source>
</evidence>
<sequence>MTNQYISKEHVKNMWFLPLLSHSSFKPLKMRSVDTRISLDGVNWIRVNAEHSLVELLRKTKGQSCFFEKFE</sequence>
<gene>
    <name evidence="1" type="ORF">AYBTSS11_LOCUS29629</name>
</gene>
<protein>
    <submittedName>
        <fullName evidence="1">Uncharacterized protein</fullName>
    </submittedName>
</protein>
<proteinExistence type="predicted"/>
<evidence type="ECO:0000313" key="2">
    <source>
        <dbReference type="Proteomes" id="UP001189624"/>
    </source>
</evidence>
<accession>A0AA87B9T8</accession>
<dbReference type="EMBL" id="OY731407">
    <property type="protein sequence ID" value="CAJ1977464.1"/>
    <property type="molecule type" value="Genomic_DNA"/>
</dbReference>
<dbReference type="Gramene" id="rna-AYBTSS11_LOCUS29629">
    <property type="protein sequence ID" value="CAJ1977464.1"/>
    <property type="gene ID" value="gene-AYBTSS11_LOCUS29629"/>
</dbReference>
<organism evidence="1 2">
    <name type="scientific">Sphenostylis stenocarpa</name>
    <dbReference type="NCBI Taxonomy" id="92480"/>
    <lineage>
        <taxon>Eukaryota</taxon>
        <taxon>Viridiplantae</taxon>
        <taxon>Streptophyta</taxon>
        <taxon>Embryophyta</taxon>
        <taxon>Tracheophyta</taxon>
        <taxon>Spermatophyta</taxon>
        <taxon>Magnoliopsida</taxon>
        <taxon>eudicotyledons</taxon>
        <taxon>Gunneridae</taxon>
        <taxon>Pentapetalae</taxon>
        <taxon>rosids</taxon>
        <taxon>fabids</taxon>
        <taxon>Fabales</taxon>
        <taxon>Fabaceae</taxon>
        <taxon>Papilionoideae</taxon>
        <taxon>50 kb inversion clade</taxon>
        <taxon>NPAAA clade</taxon>
        <taxon>indigoferoid/millettioid clade</taxon>
        <taxon>Phaseoleae</taxon>
        <taxon>Sphenostylis</taxon>
    </lineage>
</organism>
<name>A0AA87B9T8_9FABA</name>
<dbReference type="AlphaFoldDB" id="A0AA87B9T8"/>
<keyword evidence="2" id="KW-1185">Reference proteome</keyword>